<feature type="domain" description="BRCT" evidence="1">
    <location>
        <begin position="1"/>
        <end position="85"/>
    </location>
</feature>
<keyword evidence="3" id="KW-1185">Reference proteome</keyword>
<protein>
    <recommendedName>
        <fullName evidence="1">BRCT domain-containing protein</fullName>
    </recommendedName>
</protein>
<dbReference type="SUPFAM" id="SSF52113">
    <property type="entry name" value="BRCT domain"/>
    <property type="match status" value="1"/>
</dbReference>
<proteinExistence type="predicted"/>
<dbReference type="Proteomes" id="UP000815677">
    <property type="component" value="Unassembled WGS sequence"/>
</dbReference>
<evidence type="ECO:0000259" key="1">
    <source>
        <dbReference type="PROSITE" id="PS50172"/>
    </source>
</evidence>
<gene>
    <name evidence="2" type="ORF">MCHLO_10469</name>
</gene>
<dbReference type="InterPro" id="IPR001357">
    <property type="entry name" value="BRCT_dom"/>
</dbReference>
<organism evidence="2 3">
    <name type="scientific">Mycena chlorophos</name>
    <name type="common">Agaric fungus</name>
    <name type="synonym">Agaricus chlorophos</name>
    <dbReference type="NCBI Taxonomy" id="658473"/>
    <lineage>
        <taxon>Eukaryota</taxon>
        <taxon>Fungi</taxon>
        <taxon>Dikarya</taxon>
        <taxon>Basidiomycota</taxon>
        <taxon>Agaricomycotina</taxon>
        <taxon>Agaricomycetes</taxon>
        <taxon>Agaricomycetidae</taxon>
        <taxon>Agaricales</taxon>
        <taxon>Marasmiineae</taxon>
        <taxon>Mycenaceae</taxon>
        <taxon>Mycena</taxon>
    </lineage>
</organism>
<reference evidence="2" key="1">
    <citation type="submission" date="2014-09" db="EMBL/GenBank/DDBJ databases">
        <title>Genome sequence of the luminous mushroom Mycena chlorophos for searching fungal bioluminescence genes.</title>
        <authorList>
            <person name="Tanaka Y."/>
            <person name="Kasuga D."/>
            <person name="Oba Y."/>
            <person name="Hase S."/>
            <person name="Sato K."/>
            <person name="Oba Y."/>
            <person name="Sakakibara Y."/>
        </authorList>
    </citation>
    <scope>NUCLEOTIDE SEQUENCE</scope>
</reference>
<sequence length="237" mass="26209">MIFKGLLAFFSASVLNEERAAWLRHGGDMVRDPTAFTRATVFFAAGIDDPMLPKLLSLSVIVRHSAWISKCLAERFPCPVSKYILDDQFTQLPAEKPQPRVKRAIQDVDASRSDSDIIDHRPLKKARISSPTLVSIQPPSALPSPLIPTRSKSLFPFPAGPTKLFASPLVQDLTKLKAASISSSGKRKPVSRHPARPAVLRFSIHDLVARPRPVARQFVLDEKFQEKAFSGVRVPSP</sequence>
<evidence type="ECO:0000313" key="2">
    <source>
        <dbReference type="EMBL" id="GAT53523.1"/>
    </source>
</evidence>
<evidence type="ECO:0000313" key="3">
    <source>
        <dbReference type="Proteomes" id="UP000815677"/>
    </source>
</evidence>
<dbReference type="InterPro" id="IPR036420">
    <property type="entry name" value="BRCT_dom_sf"/>
</dbReference>
<dbReference type="PROSITE" id="PS50172">
    <property type="entry name" value="BRCT"/>
    <property type="match status" value="1"/>
</dbReference>
<name>A0ABQ0LQY1_MYCCL</name>
<dbReference type="EMBL" id="DF848354">
    <property type="protein sequence ID" value="GAT53523.1"/>
    <property type="molecule type" value="Genomic_DNA"/>
</dbReference>
<accession>A0ABQ0LQY1</accession>